<dbReference type="AlphaFoldDB" id="A0A059CHH1"/>
<gene>
    <name evidence="1" type="ORF">EUGRSUZ_D01994</name>
</gene>
<proteinExistence type="predicted"/>
<reference evidence="1" key="1">
    <citation type="submission" date="2013-07" db="EMBL/GenBank/DDBJ databases">
        <title>The genome of Eucalyptus grandis.</title>
        <authorList>
            <person name="Schmutz J."/>
            <person name="Hayes R."/>
            <person name="Myburg A."/>
            <person name="Tuskan G."/>
            <person name="Grattapaglia D."/>
            <person name="Rokhsar D.S."/>
        </authorList>
    </citation>
    <scope>NUCLEOTIDE SEQUENCE</scope>
    <source>
        <tissue evidence="1">Leaf extractions</tissue>
    </source>
</reference>
<name>A0A059CHH1_EUCGR</name>
<dbReference type="Gramene" id="KCW77694">
    <property type="protein sequence ID" value="KCW77694"/>
    <property type="gene ID" value="EUGRSUZ_D01994"/>
</dbReference>
<dbReference type="EMBL" id="KK198756">
    <property type="protein sequence ID" value="KCW77694.1"/>
    <property type="molecule type" value="Genomic_DNA"/>
</dbReference>
<dbReference type="InParanoid" id="A0A059CHH1"/>
<protein>
    <submittedName>
        <fullName evidence="1">Uncharacterized protein</fullName>
    </submittedName>
</protein>
<organism evidence="1">
    <name type="scientific">Eucalyptus grandis</name>
    <name type="common">Flooded gum</name>
    <dbReference type="NCBI Taxonomy" id="71139"/>
    <lineage>
        <taxon>Eukaryota</taxon>
        <taxon>Viridiplantae</taxon>
        <taxon>Streptophyta</taxon>
        <taxon>Embryophyta</taxon>
        <taxon>Tracheophyta</taxon>
        <taxon>Spermatophyta</taxon>
        <taxon>Magnoliopsida</taxon>
        <taxon>eudicotyledons</taxon>
        <taxon>Gunneridae</taxon>
        <taxon>Pentapetalae</taxon>
        <taxon>rosids</taxon>
        <taxon>malvids</taxon>
        <taxon>Myrtales</taxon>
        <taxon>Myrtaceae</taxon>
        <taxon>Myrtoideae</taxon>
        <taxon>Eucalypteae</taxon>
        <taxon>Eucalyptus</taxon>
    </lineage>
</organism>
<sequence>MTIRGGGTIRCSNYRGEMGVEDESCLVLSGGETVDMAKLGDGFSCGRRDGFCDGDEERKSIFLFLFLTETWVDL</sequence>
<evidence type="ECO:0000313" key="1">
    <source>
        <dbReference type="EMBL" id="KCW77694.1"/>
    </source>
</evidence>
<accession>A0A059CHH1</accession>